<keyword evidence="1" id="KW-0732">Signal</keyword>
<dbReference type="EMBL" id="BMKQ01000001">
    <property type="protein sequence ID" value="GGF48152.1"/>
    <property type="molecule type" value="Genomic_DNA"/>
</dbReference>
<feature type="signal peptide" evidence="1">
    <location>
        <begin position="1"/>
        <end position="21"/>
    </location>
</feature>
<dbReference type="PROSITE" id="PS51257">
    <property type="entry name" value="PROKAR_LIPOPROTEIN"/>
    <property type="match status" value="1"/>
</dbReference>
<evidence type="ECO:0000256" key="1">
    <source>
        <dbReference type="SAM" id="SignalP"/>
    </source>
</evidence>
<sequence>MKRLITACLAAVALLATGACGDGMSKDETTASANVAKVFAGPTPSAERKSVASCFGDTLVDEAGIDQLKADKVLDDDLKASSRVPQKLSERTAEAYGDGLVSCFDFAKLKKDIAKDSGASAAQVDAYVDCLDGISDADLKQSIVDQYTKGGKTQLAERVEATTKKCGKLLGT</sequence>
<keyword evidence="3" id="KW-1185">Reference proteome</keyword>
<dbReference type="RefSeq" id="WP_188779863.1">
    <property type="nucleotide sequence ID" value="NZ_BMKQ01000001.1"/>
</dbReference>
<protein>
    <recommendedName>
        <fullName evidence="4">DUF732 domain-containing protein</fullName>
    </recommendedName>
</protein>
<reference evidence="2" key="1">
    <citation type="journal article" date="2014" name="Int. J. Syst. Evol. Microbiol.">
        <title>Complete genome sequence of Corynebacterium casei LMG S-19264T (=DSM 44701T), isolated from a smear-ripened cheese.</title>
        <authorList>
            <consortium name="US DOE Joint Genome Institute (JGI-PGF)"/>
            <person name="Walter F."/>
            <person name="Albersmeier A."/>
            <person name="Kalinowski J."/>
            <person name="Ruckert C."/>
        </authorList>
    </citation>
    <scope>NUCLEOTIDE SEQUENCE</scope>
    <source>
        <strain evidence="2">CGMCC 1.16067</strain>
    </source>
</reference>
<evidence type="ECO:0000313" key="2">
    <source>
        <dbReference type="EMBL" id="GGF48152.1"/>
    </source>
</evidence>
<evidence type="ECO:0000313" key="3">
    <source>
        <dbReference type="Proteomes" id="UP000649179"/>
    </source>
</evidence>
<dbReference type="Proteomes" id="UP000649179">
    <property type="component" value="Unassembled WGS sequence"/>
</dbReference>
<comment type="caution">
    <text evidence="2">The sequence shown here is derived from an EMBL/GenBank/DDBJ whole genome shotgun (WGS) entry which is preliminary data.</text>
</comment>
<accession>A0A917BJB9</accession>
<gene>
    <name evidence="2" type="ORF">GCM10011519_22670</name>
</gene>
<reference evidence="2" key="2">
    <citation type="submission" date="2020-09" db="EMBL/GenBank/DDBJ databases">
        <authorList>
            <person name="Sun Q."/>
            <person name="Zhou Y."/>
        </authorList>
    </citation>
    <scope>NUCLEOTIDE SEQUENCE</scope>
    <source>
        <strain evidence="2">CGMCC 1.16067</strain>
    </source>
</reference>
<feature type="chain" id="PRO_5036849404" description="DUF732 domain-containing protein" evidence="1">
    <location>
        <begin position="22"/>
        <end position="172"/>
    </location>
</feature>
<name>A0A917BJB9_9ACTN</name>
<evidence type="ECO:0008006" key="4">
    <source>
        <dbReference type="Google" id="ProtNLM"/>
    </source>
</evidence>
<organism evidence="2 3">
    <name type="scientific">Marmoricola endophyticus</name>
    <dbReference type="NCBI Taxonomy" id="2040280"/>
    <lineage>
        <taxon>Bacteria</taxon>
        <taxon>Bacillati</taxon>
        <taxon>Actinomycetota</taxon>
        <taxon>Actinomycetes</taxon>
        <taxon>Propionibacteriales</taxon>
        <taxon>Nocardioidaceae</taxon>
        <taxon>Marmoricola</taxon>
    </lineage>
</organism>
<proteinExistence type="predicted"/>
<dbReference type="AlphaFoldDB" id="A0A917BJB9"/>